<reference evidence="1 2" key="1">
    <citation type="journal article" date="2019" name="Nat. Ecol. Evol.">
        <title>Megaphylogeny resolves global patterns of mushroom evolution.</title>
        <authorList>
            <person name="Varga T."/>
            <person name="Krizsan K."/>
            <person name="Foldi C."/>
            <person name="Dima B."/>
            <person name="Sanchez-Garcia M."/>
            <person name="Sanchez-Ramirez S."/>
            <person name="Szollosi G.J."/>
            <person name="Szarkandi J.G."/>
            <person name="Papp V."/>
            <person name="Albert L."/>
            <person name="Andreopoulos W."/>
            <person name="Angelini C."/>
            <person name="Antonin V."/>
            <person name="Barry K.W."/>
            <person name="Bougher N.L."/>
            <person name="Buchanan P."/>
            <person name="Buyck B."/>
            <person name="Bense V."/>
            <person name="Catcheside P."/>
            <person name="Chovatia M."/>
            <person name="Cooper J."/>
            <person name="Damon W."/>
            <person name="Desjardin D."/>
            <person name="Finy P."/>
            <person name="Geml J."/>
            <person name="Haridas S."/>
            <person name="Hughes K."/>
            <person name="Justo A."/>
            <person name="Karasinski D."/>
            <person name="Kautmanova I."/>
            <person name="Kiss B."/>
            <person name="Kocsube S."/>
            <person name="Kotiranta H."/>
            <person name="LaButti K.M."/>
            <person name="Lechner B.E."/>
            <person name="Liimatainen K."/>
            <person name="Lipzen A."/>
            <person name="Lukacs Z."/>
            <person name="Mihaltcheva S."/>
            <person name="Morgado L.N."/>
            <person name="Niskanen T."/>
            <person name="Noordeloos M.E."/>
            <person name="Ohm R.A."/>
            <person name="Ortiz-Santana B."/>
            <person name="Ovrebo C."/>
            <person name="Racz N."/>
            <person name="Riley R."/>
            <person name="Savchenko A."/>
            <person name="Shiryaev A."/>
            <person name="Soop K."/>
            <person name="Spirin V."/>
            <person name="Szebenyi C."/>
            <person name="Tomsovsky M."/>
            <person name="Tulloss R.E."/>
            <person name="Uehling J."/>
            <person name="Grigoriev I.V."/>
            <person name="Vagvolgyi C."/>
            <person name="Papp T."/>
            <person name="Martin F.M."/>
            <person name="Miettinen O."/>
            <person name="Hibbett D.S."/>
            <person name="Nagy L.G."/>
        </authorList>
    </citation>
    <scope>NUCLEOTIDE SEQUENCE [LARGE SCALE GENOMIC DNA]</scope>
    <source>
        <strain evidence="1 2">NL-1719</strain>
    </source>
</reference>
<evidence type="ECO:0000313" key="2">
    <source>
        <dbReference type="Proteomes" id="UP000308600"/>
    </source>
</evidence>
<evidence type="ECO:0000313" key="1">
    <source>
        <dbReference type="EMBL" id="TFK71010.1"/>
    </source>
</evidence>
<organism evidence="1 2">
    <name type="scientific">Pluteus cervinus</name>
    <dbReference type="NCBI Taxonomy" id="181527"/>
    <lineage>
        <taxon>Eukaryota</taxon>
        <taxon>Fungi</taxon>
        <taxon>Dikarya</taxon>
        <taxon>Basidiomycota</taxon>
        <taxon>Agaricomycotina</taxon>
        <taxon>Agaricomycetes</taxon>
        <taxon>Agaricomycetidae</taxon>
        <taxon>Agaricales</taxon>
        <taxon>Pluteineae</taxon>
        <taxon>Pluteaceae</taxon>
        <taxon>Pluteus</taxon>
    </lineage>
</organism>
<dbReference type="Proteomes" id="UP000308600">
    <property type="component" value="Unassembled WGS sequence"/>
</dbReference>
<dbReference type="EMBL" id="ML208304">
    <property type="protein sequence ID" value="TFK71010.1"/>
    <property type="molecule type" value="Genomic_DNA"/>
</dbReference>
<gene>
    <name evidence="1" type="ORF">BDN72DRAFT_895983</name>
</gene>
<accession>A0ACD3AZ43</accession>
<name>A0ACD3AZ43_9AGAR</name>
<keyword evidence="2" id="KW-1185">Reference proteome</keyword>
<proteinExistence type="predicted"/>
<sequence length="136" mass="15222">MVLRMADLGRGIASGSRAGIHCSEGAGDSPWLQLNISPRTEDMLRSWTSRVKDLPLDDIEALSTDVFWSAADWKDSPWHSLPTIRQLILRDDRTSSAYLEYLVALETEGADPEGPFLGHSQLWKTCRVMDFIMVAT</sequence>
<protein>
    <submittedName>
        <fullName evidence="1">Uncharacterized protein</fullName>
    </submittedName>
</protein>